<dbReference type="SUPFAM" id="SSF52047">
    <property type="entry name" value="RNI-like"/>
    <property type="match status" value="1"/>
</dbReference>
<protein>
    <submittedName>
        <fullName evidence="1">F-box domain-containing protein</fullName>
    </submittedName>
</protein>
<accession>A0AAW0BE43</accession>
<keyword evidence="2" id="KW-1185">Reference proteome</keyword>
<evidence type="ECO:0000313" key="1">
    <source>
        <dbReference type="EMBL" id="KAK7024888.1"/>
    </source>
</evidence>
<gene>
    <name evidence="1" type="ORF">R3P38DRAFT_2951629</name>
</gene>
<organism evidence="1 2">
    <name type="scientific">Favolaschia claudopus</name>
    <dbReference type="NCBI Taxonomy" id="2862362"/>
    <lineage>
        <taxon>Eukaryota</taxon>
        <taxon>Fungi</taxon>
        <taxon>Dikarya</taxon>
        <taxon>Basidiomycota</taxon>
        <taxon>Agaricomycotina</taxon>
        <taxon>Agaricomycetes</taxon>
        <taxon>Agaricomycetidae</taxon>
        <taxon>Agaricales</taxon>
        <taxon>Marasmiineae</taxon>
        <taxon>Mycenaceae</taxon>
        <taxon>Favolaschia</taxon>
    </lineage>
</organism>
<dbReference type="AlphaFoldDB" id="A0AAW0BE43"/>
<dbReference type="Proteomes" id="UP001362999">
    <property type="component" value="Unassembled WGS sequence"/>
</dbReference>
<dbReference type="EMBL" id="JAWWNJ010000034">
    <property type="protein sequence ID" value="KAK7024888.1"/>
    <property type="molecule type" value="Genomic_DNA"/>
</dbReference>
<comment type="caution">
    <text evidence="1">The sequence shown here is derived from an EMBL/GenBank/DDBJ whole genome shotgun (WGS) entry which is preliminary data.</text>
</comment>
<dbReference type="InterPro" id="IPR032675">
    <property type="entry name" value="LRR_dom_sf"/>
</dbReference>
<sequence length="441" mass="49350">MLPHLAIEVLQEIGGRLPNADQKNLRAVCRELNIAIDPLFYTLFVLRGEKIRQECGLEMLARLAAGNIGVVVSLAMLRGEGMSPKWWPVTMEVPHLLVKALCAMQNIRTVVWTIRTTDPDWIKEAVCDAMNTLPHLSNLQLKMDNYCPLSALAPITQLRKLKIETSHWDSTDPVHKVEVNQLIGRAHGLRSLDLTGHYAWSSAWTMLRATLLRPNPETQIHLRELTAGTISADLLAYLASYSGLQRLTFPLNGVEIPHDGLADKFFGEVLTQHAKSLVELDCPAYQDGMWSFRREVGDAVLQLKNLERLHLSVNSGDIHEDVEPGGEYCYITSDTAALLPKLRLLRISNAQARFYRRANPIVVAIQDFTSHIESRAVVCTKNIVYALPGEKPDPSLYWALAPAISDEGERSSVSVYRRLAADCELVRSVTDEGMRFAPEED</sequence>
<evidence type="ECO:0000313" key="2">
    <source>
        <dbReference type="Proteomes" id="UP001362999"/>
    </source>
</evidence>
<reference evidence="1 2" key="1">
    <citation type="journal article" date="2024" name="J Genomics">
        <title>Draft genome sequencing and assembly of Favolaschia claudopus CIRM-BRFM 2984 isolated from oak limbs.</title>
        <authorList>
            <person name="Navarro D."/>
            <person name="Drula E."/>
            <person name="Chaduli D."/>
            <person name="Cazenave R."/>
            <person name="Ahrendt S."/>
            <person name="Wang J."/>
            <person name="Lipzen A."/>
            <person name="Daum C."/>
            <person name="Barry K."/>
            <person name="Grigoriev I.V."/>
            <person name="Favel A."/>
            <person name="Rosso M.N."/>
            <person name="Martin F."/>
        </authorList>
    </citation>
    <scope>NUCLEOTIDE SEQUENCE [LARGE SCALE GENOMIC DNA]</scope>
    <source>
        <strain evidence="1 2">CIRM-BRFM 2984</strain>
    </source>
</reference>
<proteinExistence type="predicted"/>
<dbReference type="Gene3D" id="3.80.10.10">
    <property type="entry name" value="Ribonuclease Inhibitor"/>
    <property type="match status" value="1"/>
</dbReference>
<name>A0AAW0BE43_9AGAR</name>